<feature type="compositionally biased region" description="Low complexity" evidence="1">
    <location>
        <begin position="123"/>
        <end position="132"/>
    </location>
</feature>
<evidence type="ECO:0000313" key="3">
    <source>
        <dbReference type="Proteomes" id="UP001162483"/>
    </source>
</evidence>
<reference evidence="2" key="1">
    <citation type="submission" date="2023-05" db="EMBL/GenBank/DDBJ databases">
        <authorList>
            <person name="Stuckert A."/>
        </authorList>
    </citation>
    <scope>NUCLEOTIDE SEQUENCE</scope>
</reference>
<dbReference type="Proteomes" id="UP001162483">
    <property type="component" value="Unassembled WGS sequence"/>
</dbReference>
<organism evidence="2 3">
    <name type="scientific">Staurois parvus</name>
    <dbReference type="NCBI Taxonomy" id="386267"/>
    <lineage>
        <taxon>Eukaryota</taxon>
        <taxon>Metazoa</taxon>
        <taxon>Chordata</taxon>
        <taxon>Craniata</taxon>
        <taxon>Vertebrata</taxon>
        <taxon>Euteleostomi</taxon>
        <taxon>Amphibia</taxon>
        <taxon>Batrachia</taxon>
        <taxon>Anura</taxon>
        <taxon>Neobatrachia</taxon>
        <taxon>Ranoidea</taxon>
        <taxon>Ranidae</taxon>
        <taxon>Staurois</taxon>
    </lineage>
</organism>
<evidence type="ECO:0000256" key="1">
    <source>
        <dbReference type="SAM" id="MobiDB-lite"/>
    </source>
</evidence>
<sequence>MGWSFILKSSQPLERRQGGWADSIMLLGIWADCPATLGYPGGDCSLIHFDLMDIPQCLQSKADILLSQCQTLFWGCVSGDRSPIHGHQLNRCEVPIASSSCSSCGADCCGQMSTTPCPGASSSAGGVPAGSSSEEKSIKSPVSGTGVWG</sequence>
<accession>A0ABN9DRU7</accession>
<keyword evidence="3" id="KW-1185">Reference proteome</keyword>
<protein>
    <submittedName>
        <fullName evidence="2">Uncharacterized protein</fullName>
    </submittedName>
</protein>
<name>A0ABN9DRU7_9NEOB</name>
<dbReference type="EMBL" id="CATNWA010014730">
    <property type="protein sequence ID" value="CAI9575259.1"/>
    <property type="molecule type" value="Genomic_DNA"/>
</dbReference>
<gene>
    <name evidence="2" type="ORF">SPARVUS_LOCUS8160028</name>
</gene>
<comment type="caution">
    <text evidence="2">The sequence shown here is derived from an EMBL/GenBank/DDBJ whole genome shotgun (WGS) entry which is preliminary data.</text>
</comment>
<feature type="region of interest" description="Disordered" evidence="1">
    <location>
        <begin position="123"/>
        <end position="149"/>
    </location>
</feature>
<proteinExistence type="predicted"/>
<evidence type="ECO:0000313" key="2">
    <source>
        <dbReference type="EMBL" id="CAI9575259.1"/>
    </source>
</evidence>